<dbReference type="PROSITE" id="PS51186">
    <property type="entry name" value="GNAT"/>
    <property type="match status" value="1"/>
</dbReference>
<keyword evidence="3" id="KW-1185">Reference proteome</keyword>
<dbReference type="RefSeq" id="WP_193498547.1">
    <property type="nucleotide sequence ID" value="NZ_CP063169.1"/>
</dbReference>
<dbReference type="InterPro" id="IPR000182">
    <property type="entry name" value="GNAT_dom"/>
</dbReference>
<dbReference type="InterPro" id="IPR016181">
    <property type="entry name" value="Acyl_CoA_acyltransferase"/>
</dbReference>
<gene>
    <name evidence="2" type="ORF">IM660_06445</name>
</gene>
<dbReference type="AlphaFoldDB" id="A0A7M1SWC6"/>
<dbReference type="GO" id="GO:0016747">
    <property type="term" value="F:acyltransferase activity, transferring groups other than amino-acyl groups"/>
    <property type="evidence" value="ECO:0007669"/>
    <property type="project" value="InterPro"/>
</dbReference>
<dbReference type="Gene3D" id="3.40.630.30">
    <property type="match status" value="1"/>
</dbReference>
<organism evidence="2 3">
    <name type="scientific">Ruania alkalisoli</name>
    <dbReference type="NCBI Taxonomy" id="2779775"/>
    <lineage>
        <taxon>Bacteria</taxon>
        <taxon>Bacillati</taxon>
        <taxon>Actinomycetota</taxon>
        <taxon>Actinomycetes</taxon>
        <taxon>Micrococcales</taxon>
        <taxon>Ruaniaceae</taxon>
        <taxon>Ruania</taxon>
    </lineage>
</organism>
<dbReference type="EMBL" id="CP063169">
    <property type="protein sequence ID" value="QOR71896.1"/>
    <property type="molecule type" value="Genomic_DNA"/>
</dbReference>
<dbReference type="Proteomes" id="UP000593758">
    <property type="component" value="Chromosome"/>
</dbReference>
<evidence type="ECO:0000313" key="3">
    <source>
        <dbReference type="Proteomes" id="UP000593758"/>
    </source>
</evidence>
<feature type="domain" description="N-acetyltransferase" evidence="1">
    <location>
        <begin position="17"/>
        <end position="195"/>
    </location>
</feature>
<evidence type="ECO:0000259" key="1">
    <source>
        <dbReference type="PROSITE" id="PS51186"/>
    </source>
</evidence>
<keyword evidence="2" id="KW-0808">Transferase</keyword>
<dbReference type="Pfam" id="PF00583">
    <property type="entry name" value="Acetyltransf_1"/>
    <property type="match status" value="1"/>
</dbReference>
<accession>A0A7M1SWC6</accession>
<protein>
    <submittedName>
        <fullName evidence="2">GNAT family N-acetyltransferase</fullName>
    </submittedName>
</protein>
<sequence length="196" mass="21086">MIEVKRASSLGPGARGTVARLLTQTFAEDFAPISTATDRLAAAFEHMVLLDRFHVAFQDGQPAGIATVTEGEQEVFAPRWAPFRRHLGAVRGTVGYLVVRTAFMGADPGATPGRAEIGFVGTVPKYQGQGVATVLLTELMALSGHHTYVLRDIKDTNEAALGLYRKLGFVDHSRRPARFSARAGFGAYVTMIRAPG</sequence>
<dbReference type="CDD" id="cd04301">
    <property type="entry name" value="NAT_SF"/>
    <property type="match status" value="1"/>
</dbReference>
<reference evidence="2 3" key="1">
    <citation type="submission" date="2020-10" db="EMBL/GenBank/DDBJ databases">
        <title>Haloactinobacterium sp. RN3S43, a bacterium isolated from saline soil.</title>
        <authorList>
            <person name="Sun J.-Q."/>
        </authorList>
    </citation>
    <scope>NUCLEOTIDE SEQUENCE [LARGE SCALE GENOMIC DNA]</scope>
    <source>
        <strain evidence="2 3">RN3S43</strain>
    </source>
</reference>
<dbReference type="KEGG" id="halt:IM660_06445"/>
<evidence type="ECO:0000313" key="2">
    <source>
        <dbReference type="EMBL" id="QOR71896.1"/>
    </source>
</evidence>
<proteinExistence type="predicted"/>
<name>A0A7M1SWC6_9MICO</name>
<dbReference type="SUPFAM" id="SSF55729">
    <property type="entry name" value="Acyl-CoA N-acyltransferases (Nat)"/>
    <property type="match status" value="1"/>
</dbReference>